<feature type="transmembrane region" description="Helical" evidence="1">
    <location>
        <begin position="6"/>
        <end position="23"/>
    </location>
</feature>
<accession>A0A9D0Z168</accession>
<organism evidence="3 4">
    <name type="scientific">Candidatus Faecenecus gallistercoris</name>
    <dbReference type="NCBI Taxonomy" id="2840793"/>
    <lineage>
        <taxon>Bacteria</taxon>
        <taxon>Bacillati</taxon>
        <taxon>Bacillota</taxon>
        <taxon>Bacillota incertae sedis</taxon>
        <taxon>Candidatus Faecenecus</taxon>
    </lineage>
</organism>
<keyword evidence="1" id="KW-0472">Membrane</keyword>
<feature type="transmembrane region" description="Helical" evidence="1">
    <location>
        <begin position="93"/>
        <end position="114"/>
    </location>
</feature>
<feature type="transmembrane region" description="Helical" evidence="1">
    <location>
        <begin position="239"/>
        <end position="257"/>
    </location>
</feature>
<dbReference type="GO" id="GO:0008237">
    <property type="term" value="F:metallopeptidase activity"/>
    <property type="evidence" value="ECO:0007669"/>
    <property type="project" value="UniProtKB-KW"/>
</dbReference>
<dbReference type="InterPro" id="IPR003675">
    <property type="entry name" value="Rce1/LyrA-like_dom"/>
</dbReference>
<feature type="transmembrane region" description="Helical" evidence="1">
    <location>
        <begin position="294"/>
        <end position="312"/>
    </location>
</feature>
<feature type="transmembrane region" description="Helical" evidence="1">
    <location>
        <begin position="209"/>
        <end position="227"/>
    </location>
</feature>
<dbReference type="PANTHER" id="PTHR36435:SF1">
    <property type="entry name" value="CAAX AMINO TERMINAL PROTEASE FAMILY PROTEIN"/>
    <property type="match status" value="1"/>
</dbReference>
<keyword evidence="3" id="KW-0482">Metalloprotease</keyword>
<feature type="transmembrane region" description="Helical" evidence="1">
    <location>
        <begin position="166"/>
        <end position="189"/>
    </location>
</feature>
<evidence type="ECO:0000313" key="4">
    <source>
        <dbReference type="Proteomes" id="UP000886725"/>
    </source>
</evidence>
<protein>
    <submittedName>
        <fullName evidence="3">CPBP family intramembrane metalloprotease</fullName>
    </submittedName>
</protein>
<feature type="transmembrane region" description="Helical" evidence="1">
    <location>
        <begin position="63"/>
        <end position="81"/>
    </location>
</feature>
<keyword evidence="1" id="KW-1133">Transmembrane helix</keyword>
<feature type="domain" description="CAAX prenyl protease 2/Lysostaphin resistance protein A-like" evidence="2">
    <location>
        <begin position="208"/>
        <end position="298"/>
    </location>
</feature>
<proteinExistence type="predicted"/>
<dbReference type="AlphaFoldDB" id="A0A9D0Z168"/>
<comment type="caution">
    <text evidence="3">The sequence shown here is derived from an EMBL/GenBank/DDBJ whole genome shotgun (WGS) entry which is preliminary data.</text>
</comment>
<sequence>MDNFMNGVFAFLFCMIPIIVFKIKDCIPKANKKTHLLMTLGWASVSLLFTFLLMLVSRSTFKIIPTLITIAITSIYNYFLMENEIDAKNLVKMLIIFLLFMMSSYLQLIPIAIFNIDLNNLSMETSTWLTVFSDAILLMILFLIYRKDLIRDFKDFRHHIWENMDVAIKYWLIGLIIMGTSNVLITFLATGAQASNEMGVQTMIHDAPLASFLAAGILAPIIEELTFRKSFFDALKNKWLFILTSGLIFGGLHVISATSWQDFLFIIPYSSLGVAFAAMVYNRKNILTSISMHMIHNVALILLSIATMAVILL</sequence>
<dbReference type="GO" id="GO:0004175">
    <property type="term" value="F:endopeptidase activity"/>
    <property type="evidence" value="ECO:0007669"/>
    <property type="project" value="UniProtKB-ARBA"/>
</dbReference>
<evidence type="ECO:0000259" key="2">
    <source>
        <dbReference type="Pfam" id="PF02517"/>
    </source>
</evidence>
<dbReference type="EMBL" id="DVFU01000107">
    <property type="protein sequence ID" value="HIQ65161.1"/>
    <property type="molecule type" value="Genomic_DNA"/>
</dbReference>
<evidence type="ECO:0000256" key="1">
    <source>
        <dbReference type="SAM" id="Phobius"/>
    </source>
</evidence>
<reference evidence="3" key="1">
    <citation type="submission" date="2020-10" db="EMBL/GenBank/DDBJ databases">
        <authorList>
            <person name="Gilroy R."/>
        </authorList>
    </citation>
    <scope>NUCLEOTIDE SEQUENCE</scope>
    <source>
        <strain evidence="3">CHK165-10780</strain>
    </source>
</reference>
<keyword evidence="1" id="KW-0812">Transmembrane</keyword>
<feature type="transmembrane region" description="Helical" evidence="1">
    <location>
        <begin position="126"/>
        <end position="145"/>
    </location>
</feature>
<feature type="transmembrane region" description="Helical" evidence="1">
    <location>
        <begin position="263"/>
        <end position="282"/>
    </location>
</feature>
<dbReference type="Proteomes" id="UP000886725">
    <property type="component" value="Unassembled WGS sequence"/>
</dbReference>
<name>A0A9D0Z168_9FIRM</name>
<dbReference type="PANTHER" id="PTHR36435">
    <property type="entry name" value="SLR1288 PROTEIN"/>
    <property type="match status" value="1"/>
</dbReference>
<dbReference type="Pfam" id="PF02517">
    <property type="entry name" value="Rce1-like"/>
    <property type="match status" value="1"/>
</dbReference>
<feature type="transmembrane region" description="Helical" evidence="1">
    <location>
        <begin position="35"/>
        <end position="57"/>
    </location>
</feature>
<evidence type="ECO:0000313" key="3">
    <source>
        <dbReference type="EMBL" id="HIQ65161.1"/>
    </source>
</evidence>
<reference evidence="3" key="2">
    <citation type="journal article" date="2021" name="PeerJ">
        <title>Extensive microbial diversity within the chicken gut microbiome revealed by metagenomics and culture.</title>
        <authorList>
            <person name="Gilroy R."/>
            <person name="Ravi A."/>
            <person name="Getino M."/>
            <person name="Pursley I."/>
            <person name="Horton D.L."/>
            <person name="Alikhan N.F."/>
            <person name="Baker D."/>
            <person name="Gharbi K."/>
            <person name="Hall N."/>
            <person name="Watson M."/>
            <person name="Adriaenssens E.M."/>
            <person name="Foster-Nyarko E."/>
            <person name="Jarju S."/>
            <person name="Secka A."/>
            <person name="Antonio M."/>
            <person name="Oren A."/>
            <person name="Chaudhuri R.R."/>
            <person name="La Ragione R."/>
            <person name="Hildebrand F."/>
            <person name="Pallen M.J."/>
        </authorList>
    </citation>
    <scope>NUCLEOTIDE SEQUENCE</scope>
    <source>
        <strain evidence="3">CHK165-10780</strain>
    </source>
</reference>
<keyword evidence="3" id="KW-0378">Hydrolase</keyword>
<dbReference type="InterPro" id="IPR052710">
    <property type="entry name" value="CAAX_protease"/>
</dbReference>
<dbReference type="GO" id="GO:0080120">
    <property type="term" value="P:CAAX-box protein maturation"/>
    <property type="evidence" value="ECO:0007669"/>
    <property type="project" value="UniProtKB-ARBA"/>
</dbReference>
<gene>
    <name evidence="3" type="ORF">IAC85_05425</name>
</gene>
<keyword evidence="3" id="KW-0645">Protease</keyword>